<name>A0AAP4B8P5_9FIRM</name>
<evidence type="ECO:0000313" key="2">
    <source>
        <dbReference type="EMBL" id="MDI9241080.1"/>
    </source>
</evidence>
<dbReference type="RefSeq" id="WP_283229583.1">
    <property type="nucleotide sequence ID" value="NZ_JASGBQ010000001.1"/>
</dbReference>
<sequence length="63" mass="7699">MTKELLNEFMNALIDGTLFGICFCFWMMIVIAVWRWFLGIVKRFLHWLNPKWFKPKTEETDKN</sequence>
<keyword evidence="1" id="KW-1133">Transmembrane helix</keyword>
<keyword evidence="3" id="KW-1185">Reference proteome</keyword>
<evidence type="ECO:0000256" key="1">
    <source>
        <dbReference type="SAM" id="Phobius"/>
    </source>
</evidence>
<proteinExistence type="predicted"/>
<keyword evidence="1" id="KW-0812">Transmembrane</keyword>
<evidence type="ECO:0000313" key="3">
    <source>
        <dbReference type="Proteomes" id="UP001300383"/>
    </source>
</evidence>
<feature type="transmembrane region" description="Helical" evidence="1">
    <location>
        <begin position="12"/>
        <end position="37"/>
    </location>
</feature>
<dbReference type="Proteomes" id="UP001300383">
    <property type="component" value="Unassembled WGS sequence"/>
</dbReference>
<organism evidence="2 3">
    <name type="scientific">Fusibacillus kribbianus</name>
    <dbReference type="NCBI Taxonomy" id="3044208"/>
    <lineage>
        <taxon>Bacteria</taxon>
        <taxon>Bacillati</taxon>
        <taxon>Bacillota</taxon>
        <taxon>Clostridia</taxon>
        <taxon>Lachnospirales</taxon>
        <taxon>Lachnospiraceae</taxon>
        <taxon>Fusibacillus</taxon>
    </lineage>
</organism>
<keyword evidence="1" id="KW-0472">Membrane</keyword>
<comment type="caution">
    <text evidence="2">The sequence shown here is derived from an EMBL/GenBank/DDBJ whole genome shotgun (WGS) entry which is preliminary data.</text>
</comment>
<reference evidence="2 3" key="1">
    <citation type="submission" date="2023-05" db="EMBL/GenBank/DDBJ databases">
        <title>[ruminococcus] sp. nov., isolated from a pig farm feces dump.</title>
        <authorList>
            <person name="Chang Y.-H."/>
        </authorList>
    </citation>
    <scope>NUCLEOTIDE SEQUENCE [LARGE SCALE GENOMIC DNA]</scope>
    <source>
        <strain evidence="2 3">YH-rum2234</strain>
    </source>
</reference>
<accession>A0AAP4B8P5</accession>
<dbReference type="AlphaFoldDB" id="A0AAP4B8P5"/>
<gene>
    <name evidence="2" type="ORF">QJ036_01125</name>
</gene>
<protein>
    <submittedName>
        <fullName evidence="2">Uncharacterized protein</fullName>
    </submittedName>
</protein>
<dbReference type="EMBL" id="JASGBQ010000001">
    <property type="protein sequence ID" value="MDI9241080.1"/>
    <property type="molecule type" value="Genomic_DNA"/>
</dbReference>